<keyword evidence="3" id="KW-0378">Hydrolase</keyword>
<dbReference type="Proteomes" id="UP000606600">
    <property type="component" value="Unassembled WGS sequence"/>
</dbReference>
<feature type="chain" id="PRO_5046504846" evidence="1">
    <location>
        <begin position="22"/>
        <end position="281"/>
    </location>
</feature>
<dbReference type="RefSeq" id="WP_191188722.1">
    <property type="nucleotide sequence ID" value="NZ_JACWMY010000004.1"/>
</dbReference>
<dbReference type="PANTHER" id="PTHR12121:SF36">
    <property type="entry name" value="ENDONUCLEASE_EXONUCLEASE_PHOSPHATASE DOMAIN-CONTAINING PROTEIN"/>
    <property type="match status" value="1"/>
</dbReference>
<keyword evidence="4" id="KW-1185">Reference proteome</keyword>
<dbReference type="GO" id="GO:0004519">
    <property type="term" value="F:endonuclease activity"/>
    <property type="evidence" value="ECO:0007669"/>
    <property type="project" value="UniProtKB-KW"/>
</dbReference>
<sequence length="281" mass="31705">MKIKIIIALLLLAATATTTQAQQLNIATYNIRYDSKDDSIAGNGWRARYPNIAQIIRFNELDIFGIQEGLYHQLTQLNDSLPGYKWIGAGRDDGKHGGEHSAIFYKSDKFKILKSGDFWMSTITDKPNKGWDAALPRICSWAQFKELKTGLVFNFFNLHMDHVGVVARRESAKLVMAKIKQMAGNTPTILTGDFNVDQTNESYTLINTSGLLRDSYELSPIRLAASNTFNGYDVSKAGDARIDHIFVTKKFKVTRYGILTNTYHGRLPSDHYPVVVTLKYR</sequence>
<evidence type="ECO:0000313" key="4">
    <source>
        <dbReference type="Proteomes" id="UP000606600"/>
    </source>
</evidence>
<feature type="signal peptide" evidence="1">
    <location>
        <begin position="1"/>
        <end position="21"/>
    </location>
</feature>
<dbReference type="EMBL" id="JACWMY010000004">
    <property type="protein sequence ID" value="MBD1364059.1"/>
    <property type="molecule type" value="Genomic_DNA"/>
</dbReference>
<gene>
    <name evidence="3" type="ORF">IDJ77_09590</name>
</gene>
<accession>A0ABR7WP05</accession>
<keyword evidence="1" id="KW-0732">Signal</keyword>
<proteinExistence type="predicted"/>
<keyword evidence="3" id="KW-0540">Nuclease</keyword>
<name>A0ABR7WP05_9SPHI</name>
<reference evidence="3 4" key="1">
    <citation type="submission" date="2020-09" db="EMBL/GenBank/DDBJ databases">
        <title>Novel species of Mucilaginibacter isolated from a glacier on the Tibetan Plateau.</title>
        <authorList>
            <person name="Liu Q."/>
            <person name="Xin Y.-H."/>
        </authorList>
    </citation>
    <scope>NUCLEOTIDE SEQUENCE [LARGE SCALE GENOMIC DNA]</scope>
    <source>
        <strain evidence="3 4">ZT4R22</strain>
    </source>
</reference>
<dbReference type="Gene3D" id="3.60.10.10">
    <property type="entry name" value="Endonuclease/exonuclease/phosphatase"/>
    <property type="match status" value="1"/>
</dbReference>
<evidence type="ECO:0000313" key="3">
    <source>
        <dbReference type="EMBL" id="MBD1364059.1"/>
    </source>
</evidence>
<dbReference type="InterPro" id="IPR005135">
    <property type="entry name" value="Endo/exonuclease/phosphatase"/>
</dbReference>
<dbReference type="InterPro" id="IPR036691">
    <property type="entry name" value="Endo/exonu/phosph_ase_sf"/>
</dbReference>
<keyword evidence="3" id="KW-0255">Endonuclease</keyword>
<dbReference type="CDD" id="cd09083">
    <property type="entry name" value="EEP-1"/>
    <property type="match status" value="1"/>
</dbReference>
<organism evidence="3 4">
    <name type="scientific">Mucilaginibacter pankratovii</name>
    <dbReference type="NCBI Taxonomy" id="2772110"/>
    <lineage>
        <taxon>Bacteria</taxon>
        <taxon>Pseudomonadati</taxon>
        <taxon>Bacteroidota</taxon>
        <taxon>Sphingobacteriia</taxon>
        <taxon>Sphingobacteriales</taxon>
        <taxon>Sphingobacteriaceae</taxon>
        <taxon>Mucilaginibacter</taxon>
    </lineage>
</organism>
<evidence type="ECO:0000256" key="1">
    <source>
        <dbReference type="SAM" id="SignalP"/>
    </source>
</evidence>
<dbReference type="PANTHER" id="PTHR12121">
    <property type="entry name" value="CARBON CATABOLITE REPRESSOR PROTEIN 4"/>
    <property type="match status" value="1"/>
</dbReference>
<feature type="domain" description="Endonuclease/exonuclease/phosphatase" evidence="2">
    <location>
        <begin position="27"/>
        <end position="271"/>
    </location>
</feature>
<dbReference type="InterPro" id="IPR050410">
    <property type="entry name" value="CCR4/nocturin_mRNA_transcr"/>
</dbReference>
<dbReference type="SUPFAM" id="SSF56219">
    <property type="entry name" value="DNase I-like"/>
    <property type="match status" value="1"/>
</dbReference>
<evidence type="ECO:0000259" key="2">
    <source>
        <dbReference type="Pfam" id="PF03372"/>
    </source>
</evidence>
<dbReference type="Pfam" id="PF03372">
    <property type="entry name" value="Exo_endo_phos"/>
    <property type="match status" value="1"/>
</dbReference>
<comment type="caution">
    <text evidence="3">The sequence shown here is derived from an EMBL/GenBank/DDBJ whole genome shotgun (WGS) entry which is preliminary data.</text>
</comment>
<protein>
    <submittedName>
        <fullName evidence="3">Endonuclease/exonuclease/phosphatase family protein</fullName>
    </submittedName>
</protein>